<evidence type="ECO:0000259" key="2">
    <source>
        <dbReference type="Pfam" id="PF04773"/>
    </source>
</evidence>
<organism evidence="4 5">
    <name type="scientific">Mucilaginibacter mallensis</name>
    <dbReference type="NCBI Taxonomy" id="652787"/>
    <lineage>
        <taxon>Bacteria</taxon>
        <taxon>Pseudomonadati</taxon>
        <taxon>Bacteroidota</taxon>
        <taxon>Sphingobacteriia</taxon>
        <taxon>Sphingobacteriales</taxon>
        <taxon>Sphingobacteriaceae</taxon>
        <taxon>Mucilaginibacter</taxon>
    </lineage>
</organism>
<evidence type="ECO:0000313" key="5">
    <source>
        <dbReference type="Proteomes" id="UP000199679"/>
    </source>
</evidence>
<protein>
    <submittedName>
        <fullName evidence="4">FecR family protein</fullName>
    </submittedName>
</protein>
<dbReference type="InterPro" id="IPR032508">
    <property type="entry name" value="FecR_C"/>
</dbReference>
<dbReference type="EMBL" id="LT629740">
    <property type="protein sequence ID" value="SDT68175.1"/>
    <property type="molecule type" value="Genomic_DNA"/>
</dbReference>
<dbReference type="PANTHER" id="PTHR30273">
    <property type="entry name" value="PERIPLASMIC SIGNAL SENSOR AND SIGMA FACTOR ACTIVATOR FECR-RELATED"/>
    <property type="match status" value="1"/>
</dbReference>
<dbReference type="STRING" id="652787.SAMN05216490_4875"/>
<dbReference type="Gene3D" id="2.60.120.1440">
    <property type="match status" value="1"/>
</dbReference>
<name>A0A1H2CC95_MUCMA</name>
<evidence type="ECO:0000313" key="4">
    <source>
        <dbReference type="EMBL" id="SDT68175.1"/>
    </source>
</evidence>
<proteinExistence type="predicted"/>
<dbReference type="Proteomes" id="UP000199679">
    <property type="component" value="Chromosome I"/>
</dbReference>
<feature type="domain" description="Protein FecR C-terminal" evidence="3">
    <location>
        <begin position="316"/>
        <end position="384"/>
    </location>
</feature>
<dbReference type="OrthoDB" id="1099963at2"/>
<gene>
    <name evidence="4" type="ORF">SAMN05216490_4875</name>
</gene>
<dbReference type="GO" id="GO:0016989">
    <property type="term" value="F:sigma factor antagonist activity"/>
    <property type="evidence" value="ECO:0007669"/>
    <property type="project" value="TreeGrafter"/>
</dbReference>
<feature type="transmembrane region" description="Helical" evidence="1">
    <location>
        <begin position="76"/>
        <end position="97"/>
    </location>
</feature>
<dbReference type="InterPro" id="IPR006860">
    <property type="entry name" value="FecR"/>
</dbReference>
<evidence type="ECO:0000256" key="1">
    <source>
        <dbReference type="SAM" id="Phobius"/>
    </source>
</evidence>
<sequence>MDHQRLIYLIDQYLKDNAKQQEINELNDWYATVDFGDKALDDWIREEYGMEAITSRMFGSFQKRIKDEKRLRFRIVALRWVSAAAAVLIFASIILIFRNSTKPQIVAKNQPSVIKPGTNTAILTLGNGNKIVLKQQQVGKIIAQSGVVISKQQNGLITYALTLLPASQKDSKIDFNSIETPRGGEYQILLPDGTKVWLNAASKLTYPIRFAGKERTVKLTGEAYFEVAHNAHQPFHVLFSGQDVRVFGTHFNINAYRDEAESKTTLLQGSIALSSTVNHQSVLLTPGQQAASLTGSGKFTLQSVNTQQVVSWKNGYFQFDNFNIATIMKALSRWYDIDVKYDQVNLAETYGGTFSRDSNLQDILNNMSALGKVSFKMTGRTIHVTNKKGGL</sequence>
<accession>A0A1H2CC95</accession>
<evidence type="ECO:0000259" key="3">
    <source>
        <dbReference type="Pfam" id="PF16344"/>
    </source>
</evidence>
<dbReference type="AlphaFoldDB" id="A0A1H2CC95"/>
<keyword evidence="5" id="KW-1185">Reference proteome</keyword>
<dbReference type="Pfam" id="PF16344">
    <property type="entry name" value="FecR_C"/>
    <property type="match status" value="1"/>
</dbReference>
<reference evidence="4 5" key="1">
    <citation type="submission" date="2016-10" db="EMBL/GenBank/DDBJ databases">
        <authorList>
            <person name="de Groot N.N."/>
        </authorList>
    </citation>
    <scope>NUCLEOTIDE SEQUENCE [LARGE SCALE GENOMIC DNA]</scope>
    <source>
        <strain evidence="4 5">MP1X4</strain>
    </source>
</reference>
<keyword evidence="1" id="KW-0472">Membrane</keyword>
<dbReference type="RefSeq" id="WP_091379509.1">
    <property type="nucleotide sequence ID" value="NZ_LT629740.1"/>
</dbReference>
<dbReference type="PANTHER" id="PTHR30273:SF2">
    <property type="entry name" value="PROTEIN FECR"/>
    <property type="match status" value="1"/>
</dbReference>
<dbReference type="InterPro" id="IPR012373">
    <property type="entry name" value="Ferrdict_sens_TM"/>
</dbReference>
<dbReference type="Pfam" id="PF04773">
    <property type="entry name" value="FecR"/>
    <property type="match status" value="1"/>
</dbReference>
<keyword evidence="1" id="KW-1133">Transmembrane helix</keyword>
<keyword evidence="1" id="KW-0812">Transmembrane</keyword>
<dbReference type="Gene3D" id="3.55.50.30">
    <property type="match status" value="1"/>
</dbReference>
<dbReference type="FunFam" id="2.60.120.1440:FF:000001">
    <property type="entry name" value="Putative anti-sigma factor"/>
    <property type="match status" value="1"/>
</dbReference>
<feature type="domain" description="FecR protein" evidence="2">
    <location>
        <begin position="178"/>
        <end position="271"/>
    </location>
</feature>